<dbReference type="EMBL" id="JAPWDV010000002">
    <property type="protein sequence ID" value="KAJ6219955.1"/>
    <property type="molecule type" value="Genomic_DNA"/>
</dbReference>
<dbReference type="PROSITE" id="PS51147">
    <property type="entry name" value="PFTA"/>
    <property type="match status" value="1"/>
</dbReference>
<proteinExistence type="inferred from homology"/>
<sequence length="349" mass="41674">MEDDEKVSFCERILSDLDNIFKRDANILEFDIIESVDSICNKSPVIYVDHNLALEKWCIPHLYDYANKKIVAFKNNSQRSDLYMIHQLTRIMLFINPDLTTAWNLRRVVVNNNVQTHLDDLKLTELVLLRKPKCASLFNYREWLLNSLFQINKTISFQLVDHELVVTLNAASRYARNYYAWSHRAWIFTFYLTNTNNSQYINKKIIEDLQITESWIESHVSDYSCFQHRQFLFGTLFGYGMIPSISAIVSEQSKIEILLNEFKFLNSLFRLYPEQESLFLHRRALLHSARRWCPDKLELLRQSEIEFYKKHICPSLIESPVQRIKSWSDEIQQRYLAYLKRNLNWTFDN</sequence>
<dbReference type="GO" id="GO:0008318">
    <property type="term" value="F:protein prenyltransferase activity"/>
    <property type="evidence" value="ECO:0007669"/>
    <property type="project" value="InterPro"/>
</dbReference>
<dbReference type="InterPro" id="IPR002088">
    <property type="entry name" value="Prenyl_trans_a"/>
</dbReference>
<dbReference type="PANTHER" id="PTHR11129">
    <property type="entry name" value="PROTEIN FARNESYLTRANSFERASE ALPHA SUBUNIT/RAB GERANYLGERANYL TRANSFERASE ALPHA SUBUNIT"/>
    <property type="match status" value="1"/>
</dbReference>
<keyword evidence="3" id="KW-0808">Transferase</keyword>
<evidence type="ECO:0000313" key="5">
    <source>
        <dbReference type="EMBL" id="KAJ6219955.1"/>
    </source>
</evidence>
<reference evidence="5" key="1">
    <citation type="submission" date="2022-12" db="EMBL/GenBank/DDBJ databases">
        <title>Genome assemblies of Blomia tropicalis.</title>
        <authorList>
            <person name="Cui Y."/>
        </authorList>
    </citation>
    <scope>NUCLEOTIDE SEQUENCE</scope>
    <source>
        <tissue evidence="5">Adult mites</tissue>
    </source>
</reference>
<keyword evidence="6" id="KW-1185">Reference proteome</keyword>
<protein>
    <submittedName>
        <fullName evidence="5">Uncharacterized protein</fullName>
    </submittedName>
</protein>
<dbReference type="GO" id="GO:0005737">
    <property type="term" value="C:cytoplasm"/>
    <property type="evidence" value="ECO:0007669"/>
    <property type="project" value="TreeGrafter"/>
</dbReference>
<evidence type="ECO:0000256" key="3">
    <source>
        <dbReference type="ARBA" id="ARBA00022679"/>
    </source>
</evidence>
<name>A0A9Q0RMX7_BLOTA</name>
<dbReference type="Gene3D" id="1.25.40.120">
    <property type="entry name" value="Protein prenylyltransferase"/>
    <property type="match status" value="1"/>
</dbReference>
<dbReference type="OMA" id="CCNTEQR"/>
<dbReference type="Pfam" id="PF01239">
    <property type="entry name" value="PPTA"/>
    <property type="match status" value="3"/>
</dbReference>
<accession>A0A9Q0RMX7</accession>
<gene>
    <name evidence="5" type="ORF">RDWZM_005767</name>
</gene>
<keyword evidence="2" id="KW-0637">Prenyltransferase</keyword>
<comment type="caution">
    <text evidence="5">The sequence shown here is derived from an EMBL/GenBank/DDBJ whole genome shotgun (WGS) entry which is preliminary data.</text>
</comment>
<organism evidence="5 6">
    <name type="scientific">Blomia tropicalis</name>
    <name type="common">Mite</name>
    <dbReference type="NCBI Taxonomy" id="40697"/>
    <lineage>
        <taxon>Eukaryota</taxon>
        <taxon>Metazoa</taxon>
        <taxon>Ecdysozoa</taxon>
        <taxon>Arthropoda</taxon>
        <taxon>Chelicerata</taxon>
        <taxon>Arachnida</taxon>
        <taxon>Acari</taxon>
        <taxon>Acariformes</taxon>
        <taxon>Sarcoptiformes</taxon>
        <taxon>Astigmata</taxon>
        <taxon>Glycyphagoidea</taxon>
        <taxon>Echimyopodidae</taxon>
        <taxon>Blomia</taxon>
    </lineage>
</organism>
<dbReference type="AlphaFoldDB" id="A0A9Q0RMX7"/>
<dbReference type="SUPFAM" id="SSF48439">
    <property type="entry name" value="Protein prenylyltransferase"/>
    <property type="match status" value="1"/>
</dbReference>
<evidence type="ECO:0000256" key="4">
    <source>
        <dbReference type="ARBA" id="ARBA00022737"/>
    </source>
</evidence>
<keyword evidence="4" id="KW-0677">Repeat</keyword>
<comment type="similarity">
    <text evidence="1">Belongs to the protein prenyltransferase subunit alpha family.</text>
</comment>
<dbReference type="PANTHER" id="PTHR11129:SF3">
    <property type="entry name" value="PROTEIN PRENYLTRANSFERASE ALPHA SUBUNIT REPEAT-CONTAINING PROTEIN 1"/>
    <property type="match status" value="1"/>
</dbReference>
<evidence type="ECO:0000256" key="2">
    <source>
        <dbReference type="ARBA" id="ARBA00022602"/>
    </source>
</evidence>
<evidence type="ECO:0000256" key="1">
    <source>
        <dbReference type="ARBA" id="ARBA00006734"/>
    </source>
</evidence>
<evidence type="ECO:0000313" key="6">
    <source>
        <dbReference type="Proteomes" id="UP001142055"/>
    </source>
</evidence>
<dbReference type="Proteomes" id="UP001142055">
    <property type="component" value="Chromosome 2"/>
</dbReference>